<evidence type="ECO:0000259" key="6">
    <source>
        <dbReference type="Pfam" id="PF02878"/>
    </source>
</evidence>
<feature type="compositionally biased region" description="Polar residues" evidence="4">
    <location>
        <begin position="270"/>
        <end position="279"/>
    </location>
</feature>
<dbReference type="PANTHER" id="PTHR42946">
    <property type="entry name" value="PHOSPHOHEXOSE MUTASE"/>
    <property type="match status" value="1"/>
</dbReference>
<feature type="region of interest" description="Disordered" evidence="4">
    <location>
        <begin position="259"/>
        <end position="279"/>
    </location>
</feature>
<gene>
    <name evidence="8" type="ORF">LSALG_LOCUS11464</name>
</gene>
<organism evidence="8 9">
    <name type="scientific">Lactuca saligna</name>
    <name type="common">Willowleaf lettuce</name>
    <dbReference type="NCBI Taxonomy" id="75948"/>
    <lineage>
        <taxon>Eukaryota</taxon>
        <taxon>Viridiplantae</taxon>
        <taxon>Streptophyta</taxon>
        <taxon>Embryophyta</taxon>
        <taxon>Tracheophyta</taxon>
        <taxon>Spermatophyta</taxon>
        <taxon>Magnoliopsida</taxon>
        <taxon>eudicotyledons</taxon>
        <taxon>Gunneridae</taxon>
        <taxon>Pentapetalae</taxon>
        <taxon>asterids</taxon>
        <taxon>campanulids</taxon>
        <taxon>Asterales</taxon>
        <taxon>Asteraceae</taxon>
        <taxon>Cichorioideae</taxon>
        <taxon>Cichorieae</taxon>
        <taxon>Lactucinae</taxon>
        <taxon>Lactuca</taxon>
    </lineage>
</organism>
<keyword evidence="9" id="KW-1185">Reference proteome</keyword>
<dbReference type="Gene3D" id="3.20.20.80">
    <property type="entry name" value="Glycosidases"/>
    <property type="match status" value="1"/>
</dbReference>
<dbReference type="Proteomes" id="UP001177003">
    <property type="component" value="Chromosome 2"/>
</dbReference>
<feature type="compositionally biased region" description="Polar residues" evidence="4">
    <location>
        <begin position="208"/>
        <end position="220"/>
    </location>
</feature>
<dbReference type="SUPFAM" id="SSF53738">
    <property type="entry name" value="Phosphoglucomutase, first 3 domains"/>
    <property type="match status" value="1"/>
</dbReference>
<comment type="cofactor">
    <cofactor evidence="1">
        <name>Mg(2+)</name>
        <dbReference type="ChEBI" id="CHEBI:18420"/>
    </cofactor>
</comment>
<dbReference type="Gene3D" id="3.40.120.10">
    <property type="entry name" value="Alpha-D-Glucose-1,6-Bisphosphate, subunit A, domain 3"/>
    <property type="match status" value="1"/>
</dbReference>
<dbReference type="InterPro" id="IPR016055">
    <property type="entry name" value="A-D-PHexomutase_a/b/a-I/II/III"/>
</dbReference>
<dbReference type="InterPro" id="IPR017853">
    <property type="entry name" value="GH"/>
</dbReference>
<dbReference type="GO" id="GO:0005975">
    <property type="term" value="P:carbohydrate metabolic process"/>
    <property type="evidence" value="ECO:0007669"/>
    <property type="project" value="InterPro"/>
</dbReference>
<dbReference type="GO" id="GO:0004615">
    <property type="term" value="F:phosphomannomutase activity"/>
    <property type="evidence" value="ECO:0007669"/>
    <property type="project" value="TreeGrafter"/>
</dbReference>
<feature type="region of interest" description="Disordered" evidence="4">
    <location>
        <begin position="190"/>
        <end position="220"/>
    </location>
</feature>
<dbReference type="Pfam" id="PF02878">
    <property type="entry name" value="PGM_PMM_I"/>
    <property type="match status" value="1"/>
</dbReference>
<reference evidence="8" key="1">
    <citation type="submission" date="2023-04" db="EMBL/GenBank/DDBJ databases">
        <authorList>
            <person name="Vijverberg K."/>
            <person name="Xiong W."/>
            <person name="Schranz E."/>
        </authorList>
    </citation>
    <scope>NUCLEOTIDE SEQUENCE</scope>
</reference>
<evidence type="ECO:0000259" key="7">
    <source>
        <dbReference type="Pfam" id="PF23209"/>
    </source>
</evidence>
<dbReference type="SUPFAM" id="SSF51445">
    <property type="entry name" value="(Trans)glycosidases"/>
    <property type="match status" value="1"/>
</dbReference>
<dbReference type="PANTHER" id="PTHR42946:SF1">
    <property type="entry name" value="PHOSPHOGLUCOMUTASE (ALPHA-D-GLUCOSE-1,6-BISPHOSPHATE-DEPENDENT)"/>
    <property type="match status" value="1"/>
</dbReference>
<dbReference type="InterPro" id="IPR056511">
    <property type="entry name" value="IDM1_C"/>
</dbReference>
<evidence type="ECO:0000256" key="3">
    <source>
        <dbReference type="ARBA" id="ARBA00022553"/>
    </source>
</evidence>
<dbReference type="Pfam" id="PF23209">
    <property type="entry name" value="IDM1_C"/>
    <property type="match status" value="1"/>
</dbReference>
<feature type="domain" description="Alpha-D-phosphohexomutase alpha/beta/alpha" evidence="6">
    <location>
        <begin position="290"/>
        <end position="366"/>
    </location>
</feature>
<evidence type="ECO:0000313" key="9">
    <source>
        <dbReference type="Proteomes" id="UP001177003"/>
    </source>
</evidence>
<evidence type="ECO:0000313" key="8">
    <source>
        <dbReference type="EMBL" id="CAI9271187.1"/>
    </source>
</evidence>
<name>A0AA35YD55_LACSI</name>
<dbReference type="InterPro" id="IPR005844">
    <property type="entry name" value="A-D-PHexomutase_a/b/a-I"/>
</dbReference>
<evidence type="ECO:0000256" key="2">
    <source>
        <dbReference type="ARBA" id="ARBA00010231"/>
    </source>
</evidence>
<proteinExistence type="inferred from homology"/>
<sequence length="526" mass="58873">MMDFPSRFFMKKFPTCTPDLRIVAEGDEPRVIYAKKLNFSTCRSFLGVNHEVGSRFSWSRIHQSDLPPDASSMKLSRRVECNSKLVVALSVNDECFVPVLDKRSGINLIHNVLSSLDIEKLIIHAIAEHMHTWIDVFGFKPLEETHRQEMRSINMLVFPATDMLQKPLILEKGSSLHKIRMELELESNILKPNKSESSSPDVKESRQRISPSDSGSQDASDATLSISYVKVDILFLVPERKANKRCVWGGNETTNGIADADSKGEGFAPQNGNVTPSTKTGGAYSIPASRGSAGVGFDVVQYGLASTPTMFNNSTLTTNEDFLCPVDGVIMITSSHLPYNRNAFKFFTNEGGLGKPDIKDILKRAANIYNGFTPKSLEEAERKVSSSITKVSSSVTKISRRGRKKSFIFHHYLFSREICFSRKISVLQARFGQGFRFRRKLQQHTSSLPPPFQSLPSGLLKENANGSKYWAYGGDFGDTPNDLNFCLNGLIWPDRTPHPALNEVKYCYHLTFEFIGINNHYETSSV</sequence>
<dbReference type="InterPro" id="IPR050060">
    <property type="entry name" value="Phosphoglucosamine_mutase"/>
</dbReference>
<keyword evidence="3" id="KW-0597">Phosphoprotein</keyword>
<dbReference type="EMBL" id="OX465078">
    <property type="protein sequence ID" value="CAI9271187.1"/>
    <property type="molecule type" value="Genomic_DNA"/>
</dbReference>
<evidence type="ECO:0000256" key="4">
    <source>
        <dbReference type="SAM" id="MobiDB-lite"/>
    </source>
</evidence>
<accession>A0AA35YD55</accession>
<dbReference type="InterPro" id="IPR006103">
    <property type="entry name" value="Glyco_hydro_2_cat"/>
</dbReference>
<dbReference type="GO" id="GO:0004553">
    <property type="term" value="F:hydrolase activity, hydrolyzing O-glycosyl compounds"/>
    <property type="evidence" value="ECO:0007669"/>
    <property type="project" value="InterPro"/>
</dbReference>
<evidence type="ECO:0000259" key="5">
    <source>
        <dbReference type="Pfam" id="PF02836"/>
    </source>
</evidence>
<dbReference type="AlphaFoldDB" id="A0AA35YD55"/>
<feature type="domain" description="Glycoside hydrolase family 2 catalytic" evidence="5">
    <location>
        <begin position="461"/>
        <end position="509"/>
    </location>
</feature>
<dbReference type="GO" id="GO:0009570">
    <property type="term" value="C:chloroplast stroma"/>
    <property type="evidence" value="ECO:0007669"/>
    <property type="project" value="TreeGrafter"/>
</dbReference>
<protein>
    <recommendedName>
        <fullName evidence="10">Beta-galactosidase</fullName>
    </recommendedName>
</protein>
<evidence type="ECO:0008006" key="10">
    <source>
        <dbReference type="Google" id="ProtNLM"/>
    </source>
</evidence>
<comment type="similarity">
    <text evidence="2">Belongs to the phosphohexose mutase family.</text>
</comment>
<evidence type="ECO:0000256" key="1">
    <source>
        <dbReference type="ARBA" id="ARBA00001946"/>
    </source>
</evidence>
<dbReference type="Pfam" id="PF02836">
    <property type="entry name" value="Glyco_hydro_2_C"/>
    <property type="match status" value="1"/>
</dbReference>
<feature type="domain" description="Increased DNA methylation 1 C-terminal" evidence="7">
    <location>
        <begin position="106"/>
        <end position="167"/>
    </location>
</feature>